<dbReference type="EMBL" id="JAVRHS010000003">
    <property type="protein sequence ID" value="MDT0575808.1"/>
    <property type="molecule type" value="Genomic_DNA"/>
</dbReference>
<dbReference type="Pfam" id="PF03544">
    <property type="entry name" value="TonB_C"/>
    <property type="match status" value="1"/>
</dbReference>
<reference evidence="2 3" key="1">
    <citation type="submission" date="2023-09" db="EMBL/GenBank/DDBJ databases">
        <authorList>
            <person name="Rey-Velasco X."/>
        </authorList>
    </citation>
    <scope>NUCLEOTIDE SEQUENCE [LARGE SCALE GENOMIC DNA]</scope>
    <source>
        <strain evidence="2 3">F390</strain>
    </source>
</reference>
<sequence length="137" mass="14918">MTVRGFGSPIILQTGPLDRPFAALEQCTTELVSHWGIDAVAHQTLSRKATAKHVKSWVPDFPHGQLIDNSRAMVHLRLAINTAGRVTQCNVQQSAPQPDFVRTACQTFLEKAVFDPALDAQGEAIASYYLLAVAFTG</sequence>
<organism evidence="2 3">
    <name type="scientific">Croceicoccus esteveae</name>
    <dbReference type="NCBI Taxonomy" id="3075597"/>
    <lineage>
        <taxon>Bacteria</taxon>
        <taxon>Pseudomonadati</taxon>
        <taxon>Pseudomonadota</taxon>
        <taxon>Alphaproteobacteria</taxon>
        <taxon>Sphingomonadales</taxon>
        <taxon>Erythrobacteraceae</taxon>
        <taxon>Croceicoccus</taxon>
    </lineage>
</organism>
<dbReference type="InterPro" id="IPR037682">
    <property type="entry name" value="TonB_C"/>
</dbReference>
<dbReference type="Gene3D" id="3.30.1150.10">
    <property type="match status" value="1"/>
</dbReference>
<evidence type="ECO:0000259" key="1">
    <source>
        <dbReference type="Pfam" id="PF03544"/>
    </source>
</evidence>
<comment type="caution">
    <text evidence="2">The sequence shown here is derived from an EMBL/GenBank/DDBJ whole genome shotgun (WGS) entry which is preliminary data.</text>
</comment>
<proteinExistence type="predicted"/>
<feature type="domain" description="TonB C-terminal" evidence="1">
    <location>
        <begin position="73"/>
        <end position="135"/>
    </location>
</feature>
<protein>
    <submittedName>
        <fullName evidence="2">Energy transducer TonB</fullName>
    </submittedName>
</protein>
<dbReference type="SUPFAM" id="SSF74653">
    <property type="entry name" value="TolA/TonB C-terminal domain"/>
    <property type="match status" value="1"/>
</dbReference>
<gene>
    <name evidence="2" type="ORF">RM533_06375</name>
</gene>
<evidence type="ECO:0000313" key="3">
    <source>
        <dbReference type="Proteomes" id="UP001259803"/>
    </source>
</evidence>
<dbReference type="RefSeq" id="WP_311340368.1">
    <property type="nucleotide sequence ID" value="NZ_JAVRHS010000003.1"/>
</dbReference>
<accession>A0ABU2ZIG1</accession>
<keyword evidence="3" id="KW-1185">Reference proteome</keyword>
<name>A0ABU2ZIG1_9SPHN</name>
<evidence type="ECO:0000313" key="2">
    <source>
        <dbReference type="EMBL" id="MDT0575808.1"/>
    </source>
</evidence>
<dbReference type="Proteomes" id="UP001259803">
    <property type="component" value="Unassembled WGS sequence"/>
</dbReference>